<evidence type="ECO:0000313" key="4">
    <source>
        <dbReference type="EMBL" id="KKL54776.1"/>
    </source>
</evidence>
<dbReference type="InterPro" id="IPR014031">
    <property type="entry name" value="Ketoacyl_synth_C"/>
</dbReference>
<dbReference type="InterPro" id="IPR014030">
    <property type="entry name" value="Ketoacyl_synth_N"/>
</dbReference>
<reference evidence="4" key="1">
    <citation type="journal article" date="2015" name="Nature">
        <title>Complex archaea that bridge the gap between prokaryotes and eukaryotes.</title>
        <authorList>
            <person name="Spang A."/>
            <person name="Saw J.H."/>
            <person name="Jorgensen S.L."/>
            <person name="Zaremba-Niedzwiedzka K."/>
            <person name="Martijn J."/>
            <person name="Lind A.E."/>
            <person name="van Eijk R."/>
            <person name="Schleper C."/>
            <person name="Guy L."/>
            <person name="Ettema T.J."/>
        </authorList>
    </citation>
    <scope>NUCLEOTIDE SEQUENCE</scope>
</reference>
<keyword evidence="2" id="KW-0808">Transferase</keyword>
<feature type="non-terminal residue" evidence="4">
    <location>
        <position position="275"/>
    </location>
</feature>
<dbReference type="PANTHER" id="PTHR11712:SF336">
    <property type="entry name" value="3-OXOACYL-[ACYL-CARRIER-PROTEIN] SYNTHASE, MITOCHONDRIAL"/>
    <property type="match status" value="1"/>
</dbReference>
<dbReference type="PANTHER" id="PTHR11712">
    <property type="entry name" value="POLYKETIDE SYNTHASE-RELATED"/>
    <property type="match status" value="1"/>
</dbReference>
<dbReference type="InterPro" id="IPR000794">
    <property type="entry name" value="Beta-ketoacyl_synthase"/>
</dbReference>
<proteinExistence type="inferred from homology"/>
<sequence length="275" mass="28901">MGAVDVLDTGMYTVAGSANPTWNAVMSGEDRETFEVNGDLAHLAKAAASDALFAEFPIEAVFLGSSSDSYSQREDSRVHRPRLAQKLAKWLEVDQYFQFANACASSSYAIAAAMDAIRAGAFDVVIAGGADEVTASSVAGFTACRIYGDRCLPFSVGRKKLTLSDGAAFVVLARQGLYEEPVAKLEGAGLVSGAAHMTHMQGDGPYRALMAAFDETEDDWLDVIVAHGTGTIVNDEAESDAIVRALGVDTPAVVSYKRWLGHPQGASGAIGVVLA</sequence>
<comment type="caution">
    <text evidence="4">The sequence shown here is derived from an EMBL/GenBank/DDBJ whole genome shotgun (WGS) entry which is preliminary data.</text>
</comment>
<feature type="domain" description="Ketosynthase family 3 (KS3)" evidence="3">
    <location>
        <begin position="1"/>
        <end position="275"/>
    </location>
</feature>
<dbReference type="Pfam" id="PF02801">
    <property type="entry name" value="Ketoacyl-synt_C"/>
    <property type="match status" value="1"/>
</dbReference>
<name>A0A0F9DLU8_9ZZZZ</name>
<dbReference type="Pfam" id="PF00109">
    <property type="entry name" value="ketoacyl-synt"/>
    <property type="match status" value="1"/>
</dbReference>
<protein>
    <recommendedName>
        <fullName evidence="3">Ketosynthase family 3 (KS3) domain-containing protein</fullName>
    </recommendedName>
</protein>
<gene>
    <name evidence="4" type="ORF">LCGC14_2262050</name>
</gene>
<dbReference type="InterPro" id="IPR016039">
    <property type="entry name" value="Thiolase-like"/>
</dbReference>
<dbReference type="PROSITE" id="PS52004">
    <property type="entry name" value="KS3_2"/>
    <property type="match status" value="1"/>
</dbReference>
<evidence type="ECO:0000259" key="3">
    <source>
        <dbReference type="PROSITE" id="PS52004"/>
    </source>
</evidence>
<evidence type="ECO:0000256" key="2">
    <source>
        <dbReference type="ARBA" id="ARBA00022679"/>
    </source>
</evidence>
<dbReference type="Gene3D" id="3.40.47.10">
    <property type="match status" value="2"/>
</dbReference>
<dbReference type="GO" id="GO:0004315">
    <property type="term" value="F:3-oxoacyl-[acyl-carrier-protein] synthase activity"/>
    <property type="evidence" value="ECO:0007669"/>
    <property type="project" value="TreeGrafter"/>
</dbReference>
<organism evidence="4">
    <name type="scientific">marine sediment metagenome</name>
    <dbReference type="NCBI Taxonomy" id="412755"/>
    <lineage>
        <taxon>unclassified sequences</taxon>
        <taxon>metagenomes</taxon>
        <taxon>ecological metagenomes</taxon>
    </lineage>
</organism>
<accession>A0A0F9DLU8</accession>
<dbReference type="InterPro" id="IPR020841">
    <property type="entry name" value="PKS_Beta-ketoAc_synthase_dom"/>
</dbReference>
<dbReference type="EMBL" id="LAZR01031083">
    <property type="protein sequence ID" value="KKL54776.1"/>
    <property type="molecule type" value="Genomic_DNA"/>
</dbReference>
<evidence type="ECO:0000256" key="1">
    <source>
        <dbReference type="ARBA" id="ARBA00008467"/>
    </source>
</evidence>
<dbReference type="AlphaFoldDB" id="A0A0F9DLU8"/>
<dbReference type="GO" id="GO:0006633">
    <property type="term" value="P:fatty acid biosynthetic process"/>
    <property type="evidence" value="ECO:0007669"/>
    <property type="project" value="TreeGrafter"/>
</dbReference>
<comment type="similarity">
    <text evidence="1">Belongs to the thiolase-like superfamily. Beta-ketoacyl-ACP synthases family.</text>
</comment>
<dbReference type="SUPFAM" id="SSF53901">
    <property type="entry name" value="Thiolase-like"/>
    <property type="match status" value="1"/>
</dbReference>